<name>A0ABT5AWN3_9BACT</name>
<protein>
    <submittedName>
        <fullName evidence="4">DUF4215 domain-containing protein</fullName>
    </submittedName>
</protein>
<dbReference type="SUPFAM" id="SSF56436">
    <property type="entry name" value="C-type lectin-like"/>
    <property type="match status" value="1"/>
</dbReference>
<gene>
    <name evidence="4" type="ORF">POL58_00805</name>
</gene>
<dbReference type="InterPro" id="IPR016186">
    <property type="entry name" value="C-type_lectin-like/link_sf"/>
</dbReference>
<keyword evidence="1" id="KW-0732">Signal</keyword>
<proteinExistence type="predicted"/>
<accession>A0ABT5AWN3</accession>
<dbReference type="InterPro" id="IPR016187">
    <property type="entry name" value="CTDL_fold"/>
</dbReference>
<dbReference type="NCBIfam" id="TIGR02232">
    <property type="entry name" value="myxo_disulf_rpt"/>
    <property type="match status" value="5"/>
</dbReference>
<dbReference type="InterPro" id="IPR011936">
    <property type="entry name" value="Myxo_disulph_rpt"/>
</dbReference>
<dbReference type="Pfam" id="PF13948">
    <property type="entry name" value="DUF4215"/>
    <property type="match status" value="2"/>
</dbReference>
<dbReference type="Proteomes" id="UP001217838">
    <property type="component" value="Unassembled WGS sequence"/>
</dbReference>
<comment type="caution">
    <text evidence="4">The sequence shown here is derived from an EMBL/GenBank/DDBJ whole genome shotgun (WGS) entry which is preliminary data.</text>
</comment>
<evidence type="ECO:0000313" key="4">
    <source>
        <dbReference type="EMBL" id="MDC0666249.1"/>
    </source>
</evidence>
<sequence>MKFSTHHSFHAGLLAAALQFVTPGCDGEVAVSINVDGPSWGTCGNGLLETGEQCDDGAANGPGQLCRTNCQFNVCGDGELSPHEECDDGQANGNDAACTALCKHNVCGDGLVGPDEACDDGNDDDDDGCSNTCALPTCGDGVAQADEDCDDGNAVDDDECRNNCTAPVCGDELVQPGEACDAGPDNSDAGDCTLACALATCGDGRVHAEGSGVEECDDGVDNGPGHACLAGCILNVCGDGDLGPDEECDDGNAVSGDDCSPLCAFEECGNGVLDPGEQCDDGEDNGPEGACRINCTPALCGDGILAVVEACDDGNNVNGDGCNANCTLPKRVFVSSTVYTGNMGGLAGAAAACNARAAAAGLGGTWDAWLSSATSTPLARFNRTTTGYARIDGVTIADDWADLVDGTLDAPISLTEFGSTFSGSVWTGTNPDGTAGLYMCLGFTTTETYNADVGTSSSNTSTWSKSGSPNPCSASRRIYCFEQ</sequence>
<keyword evidence="2" id="KW-0677">Repeat</keyword>
<keyword evidence="5" id="KW-1185">Reference proteome</keyword>
<keyword evidence="3" id="KW-1015">Disulfide bond</keyword>
<evidence type="ECO:0000256" key="3">
    <source>
        <dbReference type="ARBA" id="ARBA00023157"/>
    </source>
</evidence>
<evidence type="ECO:0000313" key="5">
    <source>
        <dbReference type="Proteomes" id="UP001217838"/>
    </source>
</evidence>
<evidence type="ECO:0000256" key="1">
    <source>
        <dbReference type="ARBA" id="ARBA00022729"/>
    </source>
</evidence>
<reference evidence="4 5" key="1">
    <citation type="submission" date="2022-11" db="EMBL/GenBank/DDBJ databases">
        <title>Minimal conservation of predation-associated metabolite biosynthetic gene clusters underscores biosynthetic potential of Myxococcota including descriptions for ten novel species: Archangium lansinium sp. nov., Myxococcus landrumus sp. nov., Nannocystis bai.</title>
        <authorList>
            <person name="Ahearne A."/>
            <person name="Stevens C."/>
            <person name="Dowd S."/>
        </authorList>
    </citation>
    <scope>NUCLEOTIDE SEQUENCE [LARGE SCALE GENOMIC DNA]</scope>
    <source>
        <strain evidence="4 5">NCELM</strain>
    </source>
</reference>
<dbReference type="Gene3D" id="3.10.100.10">
    <property type="entry name" value="Mannose-Binding Protein A, subunit A"/>
    <property type="match status" value="1"/>
</dbReference>
<organism evidence="4 5">
    <name type="scientific">Nannocystis radixulma</name>
    <dbReference type="NCBI Taxonomy" id="2995305"/>
    <lineage>
        <taxon>Bacteria</taxon>
        <taxon>Pseudomonadati</taxon>
        <taxon>Myxococcota</taxon>
        <taxon>Polyangia</taxon>
        <taxon>Nannocystales</taxon>
        <taxon>Nannocystaceae</taxon>
        <taxon>Nannocystis</taxon>
    </lineage>
</organism>
<evidence type="ECO:0000256" key="2">
    <source>
        <dbReference type="ARBA" id="ARBA00022737"/>
    </source>
</evidence>
<dbReference type="EMBL" id="JAQNDN010000001">
    <property type="protein sequence ID" value="MDC0666249.1"/>
    <property type="molecule type" value="Genomic_DNA"/>
</dbReference>